<dbReference type="SUPFAM" id="SSF54909">
    <property type="entry name" value="Dimeric alpha+beta barrel"/>
    <property type="match status" value="1"/>
</dbReference>
<gene>
    <name evidence="1" type="ORF">C5L14_12135</name>
</gene>
<dbReference type="OrthoDB" id="8909581at2"/>
<protein>
    <submittedName>
        <fullName evidence="1">DUF1330 domain-containing protein</fullName>
    </submittedName>
</protein>
<dbReference type="Gene3D" id="3.30.70.100">
    <property type="match status" value="1"/>
</dbReference>
<dbReference type="AlphaFoldDB" id="A0A2S9QDE4"/>
<dbReference type="PANTHER" id="PTHR40257">
    <property type="match status" value="1"/>
</dbReference>
<name>A0A2S9QDE4_9HYPH</name>
<accession>A0A2S9QDE4</accession>
<dbReference type="Proteomes" id="UP000237682">
    <property type="component" value="Unassembled WGS sequence"/>
</dbReference>
<evidence type="ECO:0000313" key="2">
    <source>
        <dbReference type="Proteomes" id="UP000237682"/>
    </source>
</evidence>
<keyword evidence="2" id="KW-1185">Reference proteome</keyword>
<sequence>MPRKIMPPFLSPSQEAGRAFVMRGLSGPVTMLNLLRFREVADYSASPGLAPAAEISGEEAFRRYIFHTLPFLARSGGELLFLGTGGAFLIGPETERWDQVMLVRQATVQSFLAFADDGDYLAGLGHRTAALADSRLLPLTQLPIPA</sequence>
<dbReference type="EMBL" id="PUEJ01000004">
    <property type="protein sequence ID" value="PRH87366.1"/>
    <property type="molecule type" value="Genomic_DNA"/>
</dbReference>
<organism evidence="1 2">
    <name type="scientific">Labrys okinawensis</name>
    <dbReference type="NCBI Taxonomy" id="346911"/>
    <lineage>
        <taxon>Bacteria</taxon>
        <taxon>Pseudomonadati</taxon>
        <taxon>Pseudomonadota</taxon>
        <taxon>Alphaproteobacteria</taxon>
        <taxon>Hyphomicrobiales</taxon>
        <taxon>Xanthobacteraceae</taxon>
        <taxon>Labrys</taxon>
    </lineage>
</organism>
<proteinExistence type="predicted"/>
<reference evidence="1 2" key="1">
    <citation type="submission" date="2018-02" db="EMBL/GenBank/DDBJ databases">
        <title>Whole genome sequencing of endophytic bacterium.</title>
        <authorList>
            <person name="Eedara R."/>
            <person name="Podile A.R."/>
        </authorList>
    </citation>
    <scope>NUCLEOTIDE SEQUENCE [LARGE SCALE GENOMIC DNA]</scope>
    <source>
        <strain evidence="1 2">RP1T</strain>
    </source>
</reference>
<evidence type="ECO:0000313" key="1">
    <source>
        <dbReference type="EMBL" id="PRH87366.1"/>
    </source>
</evidence>
<comment type="caution">
    <text evidence="1">The sequence shown here is derived from an EMBL/GenBank/DDBJ whole genome shotgun (WGS) entry which is preliminary data.</text>
</comment>
<dbReference type="InterPro" id="IPR011008">
    <property type="entry name" value="Dimeric_a/b-barrel"/>
</dbReference>
<dbReference type="PANTHER" id="PTHR40257:SF1">
    <property type="entry name" value="DUF1330 DOMAIN-CONTAINING PROTEIN"/>
    <property type="match status" value="1"/>
</dbReference>